<evidence type="ECO:0000313" key="5">
    <source>
        <dbReference type="Ensembl" id="ENSSRHP00000025336.1"/>
    </source>
</evidence>
<dbReference type="Pfam" id="PF00020">
    <property type="entry name" value="TNFR_c6"/>
    <property type="match status" value="1"/>
</dbReference>
<evidence type="ECO:0000256" key="2">
    <source>
        <dbReference type="SAM" id="Phobius"/>
    </source>
</evidence>
<evidence type="ECO:0000256" key="1">
    <source>
        <dbReference type="PROSITE-ProRule" id="PRU00206"/>
    </source>
</evidence>
<feature type="repeat" description="TNFR-Cys" evidence="1">
    <location>
        <begin position="98"/>
        <end position="138"/>
    </location>
</feature>
<dbReference type="RefSeq" id="XP_016376423.1">
    <property type="nucleotide sequence ID" value="XM_016520937.1"/>
</dbReference>
<dbReference type="PROSITE" id="PS50050">
    <property type="entry name" value="TNFR_NGFR_2"/>
    <property type="match status" value="1"/>
</dbReference>
<dbReference type="GO" id="GO:0002768">
    <property type="term" value="P:immune response-regulating cell surface receptor signaling pathway"/>
    <property type="evidence" value="ECO:0007669"/>
    <property type="project" value="TreeGrafter"/>
</dbReference>
<dbReference type="CTD" id="958"/>
<feature type="chain" id="PRO_5044627791" evidence="3">
    <location>
        <begin position="20"/>
        <end position="287"/>
    </location>
</feature>
<dbReference type="Proteomes" id="UP000472270">
    <property type="component" value="Unassembled WGS sequence"/>
</dbReference>
<dbReference type="PANTHER" id="PTHR46875:SF3">
    <property type="entry name" value="CD40 MOLECULE, TNF RECEPTOR SUPERFAMILY MEMBER 5"/>
    <property type="match status" value="1"/>
</dbReference>
<dbReference type="InterPro" id="IPR052135">
    <property type="entry name" value="TNFRSF5"/>
</dbReference>
<feature type="disulfide bond" evidence="1">
    <location>
        <begin position="99"/>
        <end position="114"/>
    </location>
</feature>
<feature type="domain" description="TNFR-Cys" evidence="4">
    <location>
        <begin position="98"/>
        <end position="138"/>
    </location>
</feature>
<dbReference type="OrthoDB" id="9932129at2759"/>
<keyword evidence="2" id="KW-1133">Transmembrane helix</keyword>
<reference evidence="5" key="1">
    <citation type="submission" date="2025-05" db="UniProtKB">
        <authorList>
            <consortium name="Ensembl"/>
        </authorList>
    </citation>
    <scope>IDENTIFICATION</scope>
</reference>
<organism evidence="5 6">
    <name type="scientific">Sinocyclocheilus rhinocerous</name>
    <dbReference type="NCBI Taxonomy" id="307959"/>
    <lineage>
        <taxon>Eukaryota</taxon>
        <taxon>Metazoa</taxon>
        <taxon>Chordata</taxon>
        <taxon>Craniata</taxon>
        <taxon>Vertebrata</taxon>
        <taxon>Euteleostomi</taxon>
        <taxon>Actinopterygii</taxon>
        <taxon>Neopterygii</taxon>
        <taxon>Teleostei</taxon>
        <taxon>Ostariophysi</taxon>
        <taxon>Cypriniformes</taxon>
        <taxon>Cyprinidae</taxon>
        <taxon>Cyprininae</taxon>
        <taxon>Sinocyclocheilus</taxon>
    </lineage>
</organism>
<feature type="signal peptide" evidence="3">
    <location>
        <begin position="1"/>
        <end position="19"/>
    </location>
</feature>
<accession>A0A673HI18</accession>
<dbReference type="SUPFAM" id="SSF57586">
    <property type="entry name" value="TNF receptor-like"/>
    <property type="match status" value="2"/>
</dbReference>
<name>A0A673HI18_9TELE</name>
<dbReference type="AlphaFoldDB" id="A0A673HI18"/>
<proteinExistence type="predicted"/>
<dbReference type="GO" id="GO:0035631">
    <property type="term" value="C:CD40 receptor complex"/>
    <property type="evidence" value="ECO:0007669"/>
    <property type="project" value="TreeGrafter"/>
</dbReference>
<keyword evidence="6" id="KW-1185">Reference proteome</keyword>
<dbReference type="InterPro" id="IPR001368">
    <property type="entry name" value="TNFR/NGFR_Cys_rich_reg"/>
</dbReference>
<evidence type="ECO:0000256" key="3">
    <source>
        <dbReference type="SAM" id="SignalP"/>
    </source>
</evidence>
<dbReference type="SMART" id="SM00208">
    <property type="entry name" value="TNFR"/>
    <property type="match status" value="3"/>
</dbReference>
<dbReference type="Ensembl" id="ENSSRHT00000026104.1">
    <property type="protein sequence ID" value="ENSSRHP00000025338.1"/>
    <property type="gene ID" value="ENSSRHG00000013303.1"/>
</dbReference>
<sequence length="287" mass="31595">MRTVFTLCALVTLLYLVSCCEKDTHYSKDGKCCKKCGPGKRMLVDDNCEDPRCQDCQDGEYQSGYTSETRCERQPSCDPNLHFLPQNEPSKTRLSRCQCEPGYYCTQDDDCDTCTKQTVCKPGQRVVKKGSPVSDTACEACEHGTFSTNDSSDTCRKWSECKSGYVQNTPGSSNSDQTCVAGTPTYGVLIGVGVSLLIVASAVFVFIKKRKSGCYKLPKKTIEVLTHGENEDVERAYRPAIQQPQEDIDHSVPVSPTLSNLTDNGNYVAQEDGKLTITPTTESNSFS</sequence>
<dbReference type="KEGG" id="srx:107714941"/>
<dbReference type="Gene3D" id="2.10.50.10">
    <property type="entry name" value="Tumor Necrosis Factor Receptor, subunit A, domain 2"/>
    <property type="match status" value="2"/>
</dbReference>
<gene>
    <name evidence="5" type="primary">cd40</name>
</gene>
<dbReference type="Ensembl" id="ENSSRHT00000026102.1">
    <property type="protein sequence ID" value="ENSSRHP00000025336.1"/>
    <property type="gene ID" value="ENSSRHG00000013303.1"/>
</dbReference>
<protein>
    <submittedName>
        <fullName evidence="5">Tumor necrosis factor receptor superfamily member 5-like</fullName>
    </submittedName>
</protein>
<dbReference type="GeneID" id="107714941"/>
<feature type="transmembrane region" description="Helical" evidence="2">
    <location>
        <begin position="186"/>
        <end position="207"/>
    </location>
</feature>
<keyword evidence="1" id="KW-1015">Disulfide bond</keyword>
<dbReference type="GO" id="GO:0009897">
    <property type="term" value="C:external side of plasma membrane"/>
    <property type="evidence" value="ECO:0007669"/>
    <property type="project" value="TreeGrafter"/>
</dbReference>
<comment type="caution">
    <text evidence="1">Lacks conserved residue(s) required for the propagation of feature annotation.</text>
</comment>
<feature type="disulfide bond" evidence="1">
    <location>
        <begin position="120"/>
        <end position="138"/>
    </location>
</feature>
<keyword evidence="2" id="KW-0472">Membrane</keyword>
<dbReference type="PANTHER" id="PTHR46875">
    <property type="entry name" value="TUMOR NECROSIS FACTOR RECEPTOR SUPERFAMILY MEMBER 5"/>
    <property type="match status" value="1"/>
</dbReference>
<evidence type="ECO:0000313" key="6">
    <source>
        <dbReference type="Proteomes" id="UP000472270"/>
    </source>
</evidence>
<keyword evidence="3" id="KW-0732">Signal</keyword>
<keyword evidence="2" id="KW-0812">Transmembrane</keyword>
<evidence type="ECO:0000259" key="4">
    <source>
        <dbReference type="PROSITE" id="PS50050"/>
    </source>
</evidence>